<dbReference type="PANTHER" id="PTHR22778:SF51">
    <property type="entry name" value="DIHYDROFOLATE REDUCTASE"/>
    <property type="match status" value="1"/>
</dbReference>
<reference evidence="2 3" key="1">
    <citation type="journal article" date="2009" name="Nat. Genet.">
        <title>The genome of the cucumber, Cucumis sativus L.</title>
        <authorList>
            <person name="Huang S."/>
            <person name="Li R."/>
            <person name="Zhang Z."/>
            <person name="Li L."/>
            <person name="Gu X."/>
            <person name="Fan W."/>
            <person name="Lucas W.J."/>
            <person name="Wang X."/>
            <person name="Xie B."/>
            <person name="Ni P."/>
            <person name="Ren Y."/>
            <person name="Zhu H."/>
            <person name="Li J."/>
            <person name="Lin K."/>
            <person name="Jin W."/>
            <person name="Fei Z."/>
            <person name="Li G."/>
            <person name="Staub J."/>
            <person name="Kilian A."/>
            <person name="van der Vossen E.A."/>
            <person name="Wu Y."/>
            <person name="Guo J."/>
            <person name="He J."/>
            <person name="Jia Z."/>
            <person name="Ren Y."/>
            <person name="Tian G."/>
            <person name="Lu Y."/>
            <person name="Ruan J."/>
            <person name="Qian W."/>
            <person name="Wang M."/>
            <person name="Huang Q."/>
            <person name="Li B."/>
            <person name="Xuan Z."/>
            <person name="Cao J."/>
            <person name="Asan"/>
            <person name="Wu Z."/>
            <person name="Zhang J."/>
            <person name="Cai Q."/>
            <person name="Bai Y."/>
            <person name="Zhao B."/>
            <person name="Han Y."/>
            <person name="Li Y."/>
            <person name="Li X."/>
            <person name="Wang S."/>
            <person name="Shi Q."/>
            <person name="Liu S."/>
            <person name="Cho W.K."/>
            <person name="Kim J.Y."/>
            <person name="Xu Y."/>
            <person name="Heller-Uszynska K."/>
            <person name="Miao H."/>
            <person name="Cheng Z."/>
            <person name="Zhang S."/>
            <person name="Wu J."/>
            <person name="Yang Y."/>
            <person name="Kang H."/>
            <person name="Li M."/>
            <person name="Liang H."/>
            <person name="Ren X."/>
            <person name="Shi Z."/>
            <person name="Wen M."/>
            <person name="Jian M."/>
            <person name="Yang H."/>
            <person name="Zhang G."/>
            <person name="Yang Z."/>
            <person name="Chen R."/>
            <person name="Liu S."/>
            <person name="Li J."/>
            <person name="Ma L."/>
            <person name="Liu H."/>
            <person name="Zhou Y."/>
            <person name="Zhao J."/>
            <person name="Fang X."/>
            <person name="Li G."/>
            <person name="Fang L."/>
            <person name="Li Y."/>
            <person name="Liu D."/>
            <person name="Zheng H."/>
            <person name="Zhang Y."/>
            <person name="Qin N."/>
            <person name="Li Z."/>
            <person name="Yang G."/>
            <person name="Yang S."/>
            <person name="Bolund L."/>
            <person name="Kristiansen K."/>
            <person name="Zheng H."/>
            <person name="Li S."/>
            <person name="Zhang X."/>
            <person name="Yang H."/>
            <person name="Wang J."/>
            <person name="Sun R."/>
            <person name="Zhang B."/>
            <person name="Jiang S."/>
            <person name="Wang J."/>
            <person name="Du Y."/>
            <person name="Li S."/>
        </authorList>
    </citation>
    <scope>NUCLEOTIDE SEQUENCE [LARGE SCALE GENOMIC DNA]</scope>
    <source>
        <strain evidence="3">cv. 9930</strain>
    </source>
</reference>
<dbReference type="PANTHER" id="PTHR22778">
    <property type="entry name" value="OVARIAN CANCER GENE-2 PROTEIN-RELATED"/>
    <property type="match status" value="1"/>
</dbReference>
<reference evidence="2 3" key="2">
    <citation type="journal article" date="2009" name="PLoS ONE">
        <title>An integrated genetic and cytogenetic map of the cucumber genome.</title>
        <authorList>
            <person name="Ren Y."/>
            <person name="Zhang Z."/>
            <person name="Liu J."/>
            <person name="Staub J.E."/>
            <person name="Han Y."/>
            <person name="Cheng Z."/>
            <person name="Li X."/>
            <person name="Lu J."/>
            <person name="Miao H."/>
            <person name="Kang H."/>
            <person name="Xie B."/>
            <person name="Gu X."/>
            <person name="Wang X."/>
            <person name="Du Y."/>
            <person name="Jin W."/>
            <person name="Huang S."/>
        </authorList>
    </citation>
    <scope>NUCLEOTIDE SEQUENCE [LARGE SCALE GENOMIC DNA]</scope>
    <source>
        <strain evidence="3">cv. 9930</strain>
    </source>
</reference>
<dbReference type="Gene3D" id="3.40.50.1820">
    <property type="entry name" value="alpha/beta hydrolase"/>
    <property type="match status" value="1"/>
</dbReference>
<dbReference type="SUPFAM" id="SSF53474">
    <property type="entry name" value="alpha/beta-Hydrolases"/>
    <property type="match status" value="1"/>
</dbReference>
<reference evidence="2 3" key="4">
    <citation type="journal article" date="2011" name="BMC Genomics">
        <title>RNA-Seq improves annotation of protein-coding genes in the cucumber genome.</title>
        <authorList>
            <person name="Li Z."/>
            <person name="Zhang Z."/>
            <person name="Yan P."/>
            <person name="Huang S."/>
            <person name="Fei Z."/>
            <person name="Lin K."/>
        </authorList>
    </citation>
    <scope>NUCLEOTIDE SEQUENCE [LARGE SCALE GENOMIC DNA]</scope>
    <source>
        <strain evidence="3">cv. 9930</strain>
    </source>
</reference>
<dbReference type="EMBL" id="CM002923">
    <property type="protein sequence ID" value="KGN62728.1"/>
    <property type="molecule type" value="Genomic_DNA"/>
</dbReference>
<dbReference type="AlphaFoldDB" id="A0A0A0LLR4"/>
<organism evidence="2 3">
    <name type="scientific">Cucumis sativus</name>
    <name type="common">Cucumber</name>
    <dbReference type="NCBI Taxonomy" id="3659"/>
    <lineage>
        <taxon>Eukaryota</taxon>
        <taxon>Viridiplantae</taxon>
        <taxon>Streptophyta</taxon>
        <taxon>Embryophyta</taxon>
        <taxon>Tracheophyta</taxon>
        <taxon>Spermatophyta</taxon>
        <taxon>Magnoliopsida</taxon>
        <taxon>eudicotyledons</taxon>
        <taxon>Gunneridae</taxon>
        <taxon>Pentapetalae</taxon>
        <taxon>rosids</taxon>
        <taxon>fabids</taxon>
        <taxon>Cucurbitales</taxon>
        <taxon>Cucurbitaceae</taxon>
        <taxon>Benincaseae</taxon>
        <taxon>Cucumis</taxon>
    </lineage>
</organism>
<evidence type="ECO:0000313" key="2">
    <source>
        <dbReference type="EMBL" id="KGN62728.1"/>
    </source>
</evidence>
<reference evidence="2 3" key="3">
    <citation type="journal article" date="2010" name="BMC Genomics">
        <title>Transcriptome sequencing and comparative analysis of cucumber flowers with different sex types.</title>
        <authorList>
            <person name="Guo S."/>
            <person name="Zheng Y."/>
            <person name="Joung J.G."/>
            <person name="Liu S."/>
            <person name="Zhang Z."/>
            <person name="Crasta O.R."/>
            <person name="Sobral B.W."/>
            <person name="Xu Y."/>
            <person name="Huang S."/>
            <person name="Fei Z."/>
        </authorList>
    </citation>
    <scope>NUCLEOTIDE SEQUENCE [LARGE SCALE GENOMIC DNA]</scope>
    <source>
        <strain evidence="3">cv. 9930</strain>
    </source>
</reference>
<keyword evidence="3" id="KW-1185">Reference proteome</keyword>
<protein>
    <recommendedName>
        <fullName evidence="1">Serine hydrolase domain-containing protein</fullName>
    </recommendedName>
</protein>
<proteinExistence type="predicted"/>
<feature type="domain" description="Serine hydrolase" evidence="1">
    <location>
        <begin position="9"/>
        <end position="165"/>
    </location>
</feature>
<dbReference type="Proteomes" id="UP000029981">
    <property type="component" value="Chromosome 2"/>
</dbReference>
<gene>
    <name evidence="2" type="ORF">Csa_2G369790</name>
</gene>
<dbReference type="InterPro" id="IPR029058">
    <property type="entry name" value="AB_hydrolase_fold"/>
</dbReference>
<dbReference type="Gramene" id="KGN62728">
    <property type="protein sequence ID" value="KGN62728"/>
    <property type="gene ID" value="Csa_2G369790"/>
</dbReference>
<evidence type="ECO:0000313" key="3">
    <source>
        <dbReference type="Proteomes" id="UP000029981"/>
    </source>
</evidence>
<accession>A0A0A0LLR4</accession>
<dbReference type="GO" id="GO:0005634">
    <property type="term" value="C:nucleus"/>
    <property type="evidence" value="ECO:0000318"/>
    <property type="project" value="GO_Central"/>
</dbReference>
<dbReference type="OMA" id="GANKEFH"/>
<dbReference type="GO" id="GO:0016787">
    <property type="term" value="F:hydrolase activity"/>
    <property type="evidence" value="ECO:0000318"/>
    <property type="project" value="GO_Central"/>
</dbReference>
<sequence length="181" mass="19995">MASERKIERKPKILCLHGFRTSGAILRKQVQRWPTSILHQFHLHFIDGPFPSKGRSDVEGIYDPPYFEWFGTSEDPTSCENLESSLEFIESYMAEHGPFDGLLGFSQGAVLSAALALLQARGVALTKVPKIKFVIVISGSKLQSSSLAARIAYSTSIACPSLHFLSNFPASSSFSFYIFSV</sequence>
<dbReference type="eggNOG" id="KOG2551">
    <property type="taxonomic scope" value="Eukaryota"/>
</dbReference>
<dbReference type="GO" id="GO:0005737">
    <property type="term" value="C:cytoplasm"/>
    <property type="evidence" value="ECO:0000318"/>
    <property type="project" value="GO_Central"/>
</dbReference>
<dbReference type="Pfam" id="PF03959">
    <property type="entry name" value="FSH1"/>
    <property type="match status" value="1"/>
</dbReference>
<dbReference type="InterPro" id="IPR005645">
    <property type="entry name" value="FSH-like_dom"/>
</dbReference>
<name>A0A0A0LLR4_CUCSA</name>
<evidence type="ECO:0000259" key="1">
    <source>
        <dbReference type="Pfam" id="PF03959"/>
    </source>
</evidence>